<proteinExistence type="predicted"/>
<accession>A0A6S9Q154</accession>
<gene>
    <name evidence="2" type="ORF">PCAR00345_LOCUS626</name>
    <name evidence="3" type="ORF">PCAR00345_LOCUS627</name>
</gene>
<dbReference type="EMBL" id="HBIZ01001096">
    <property type="protein sequence ID" value="CAE0748044.1"/>
    <property type="molecule type" value="Transcribed_RNA"/>
</dbReference>
<organism evidence="2">
    <name type="scientific">Chrysotila carterae</name>
    <name type="common">Marine alga</name>
    <name type="synonym">Syracosphaera carterae</name>
    <dbReference type="NCBI Taxonomy" id="13221"/>
    <lineage>
        <taxon>Eukaryota</taxon>
        <taxon>Haptista</taxon>
        <taxon>Haptophyta</taxon>
        <taxon>Prymnesiophyceae</taxon>
        <taxon>Isochrysidales</taxon>
        <taxon>Isochrysidaceae</taxon>
        <taxon>Chrysotila</taxon>
    </lineage>
</organism>
<feature type="region of interest" description="Disordered" evidence="1">
    <location>
        <begin position="58"/>
        <end position="80"/>
    </location>
</feature>
<protein>
    <submittedName>
        <fullName evidence="2">Uncharacterized protein</fullName>
    </submittedName>
</protein>
<reference evidence="2" key="1">
    <citation type="submission" date="2021-01" db="EMBL/GenBank/DDBJ databases">
        <authorList>
            <person name="Corre E."/>
            <person name="Pelletier E."/>
            <person name="Niang G."/>
            <person name="Scheremetjew M."/>
            <person name="Finn R."/>
            <person name="Kale V."/>
            <person name="Holt S."/>
            <person name="Cochrane G."/>
            <person name="Meng A."/>
            <person name="Brown T."/>
            <person name="Cohen L."/>
        </authorList>
    </citation>
    <scope>NUCLEOTIDE SEQUENCE</scope>
    <source>
        <strain evidence="2">CCMP645</strain>
    </source>
</reference>
<evidence type="ECO:0000313" key="3">
    <source>
        <dbReference type="EMBL" id="CAE0748045.1"/>
    </source>
</evidence>
<evidence type="ECO:0000313" key="2">
    <source>
        <dbReference type="EMBL" id="CAE0748044.1"/>
    </source>
</evidence>
<dbReference type="EMBL" id="HBIZ01001097">
    <property type="protein sequence ID" value="CAE0748045.1"/>
    <property type="molecule type" value="Transcribed_RNA"/>
</dbReference>
<sequence length="137" mass="15339">MGGHSRRSAAISPYFPELSEKQQQEALVKAQWLAAKRKESAQAQRVRQRLLEEGDSALPPRVVPAWPTRTATPAMPDADASMKGSRAAWLASQRAEWAFARERRLQLERATARPGELRSDALQRPAWTVMAFDETDA</sequence>
<evidence type="ECO:0000256" key="1">
    <source>
        <dbReference type="SAM" id="MobiDB-lite"/>
    </source>
</evidence>
<dbReference type="AlphaFoldDB" id="A0A6S9Q154"/>
<name>A0A6S9Q154_CHRCT</name>